<reference evidence="2" key="1">
    <citation type="submission" date="2015-06" db="EMBL/GenBank/DDBJ databases">
        <title>Expansion of signal transduction pathways in fungi by whole-genome duplication.</title>
        <authorList>
            <consortium name="DOE Joint Genome Institute"/>
            <person name="Corrochano L.M."/>
            <person name="Kuo A."/>
            <person name="Marcet-Houben M."/>
            <person name="Polaino S."/>
            <person name="Salamov A."/>
            <person name="Villalobos J.M."/>
            <person name="Alvarez M.I."/>
            <person name="Avalos J."/>
            <person name="Benito E.P."/>
            <person name="Benoit I."/>
            <person name="Burger G."/>
            <person name="Camino L.P."/>
            <person name="Canovas D."/>
            <person name="Cerda-Olmedo E."/>
            <person name="Cheng J.-F."/>
            <person name="Dominguez A."/>
            <person name="Elias M."/>
            <person name="Eslava A.P."/>
            <person name="Glaser F."/>
            <person name="Grimwood J."/>
            <person name="Gutierrez G."/>
            <person name="Heitman J."/>
            <person name="Henrissat B."/>
            <person name="Iturriaga E.A."/>
            <person name="Lang B.F."/>
            <person name="Lavin J.L."/>
            <person name="Lee S."/>
            <person name="Li W."/>
            <person name="Lindquist E."/>
            <person name="Lopez-Garcia S."/>
            <person name="Luque E.M."/>
            <person name="Marcos A.T."/>
            <person name="Martin J."/>
            <person name="McCluskey K."/>
            <person name="Medina H.R."/>
            <person name="Miralles-Duran A."/>
            <person name="Miyazaki A."/>
            <person name="Munoz-Torres E."/>
            <person name="Oguiza J.A."/>
            <person name="Ohm R."/>
            <person name="Olmedo M."/>
            <person name="Orejas M."/>
            <person name="Ortiz-Castellanos L."/>
            <person name="Pisabarro A.G."/>
            <person name="Rodriguez-Romero J."/>
            <person name="Ruiz-Herrera J."/>
            <person name="Ruiz-Vazquez R."/>
            <person name="Sanz C."/>
            <person name="Schackwitz W."/>
            <person name="Schmutz J."/>
            <person name="Shahriari M."/>
            <person name="Shelest E."/>
            <person name="Silva-Franco F."/>
            <person name="Soanes D."/>
            <person name="Syed K."/>
            <person name="Tagua V.G."/>
            <person name="Talbot N.J."/>
            <person name="Thon M."/>
            <person name="De vries R.P."/>
            <person name="Wiebenga A."/>
            <person name="Yadav J.S."/>
            <person name="Braun E.L."/>
            <person name="Baker S."/>
            <person name="Garre V."/>
            <person name="Horwitz B."/>
            <person name="Torres-Martinez S."/>
            <person name="Idnurm A."/>
            <person name="Herrera-Estrella A."/>
            <person name="Gabaldon T."/>
            <person name="Grigoriev I.V."/>
        </authorList>
    </citation>
    <scope>NUCLEOTIDE SEQUENCE [LARGE SCALE GENOMIC DNA]</scope>
    <source>
        <strain evidence="2">NRRL 1555(-)</strain>
    </source>
</reference>
<dbReference type="OrthoDB" id="2289822at2759"/>
<evidence type="ECO:0000313" key="1">
    <source>
        <dbReference type="EMBL" id="OAD74900.1"/>
    </source>
</evidence>
<dbReference type="RefSeq" id="XP_018292940.1">
    <property type="nucleotide sequence ID" value="XM_018435607.1"/>
</dbReference>
<dbReference type="GeneID" id="28996513"/>
<name>A0A167N3V1_PHYB8</name>
<gene>
    <name evidence="1" type="ORF">PHYBLDRAFT_167235</name>
</gene>
<dbReference type="EMBL" id="KV440978">
    <property type="protein sequence ID" value="OAD74900.1"/>
    <property type="molecule type" value="Genomic_DNA"/>
</dbReference>
<sequence>MSTIAKLSYHECSICHKRYTNKKLVAKCEVQCLEKVYKEMNDTQSLQVASVFEQTHDKKDKYTNVSNCDIEHEDSMENDLAIMDVTENVIDDTSPQLVYDFSAPVPVSGYNNAKNLELMKIIKEFSISQKTYISLAKHFNEILSRSSEISYRACTPYLGTKLLFRFLGVDEETYHICCNGCMLYNNDQQTECPLQDQQEKPICCFKHFDEVASSSKKGLTGQYPFYLLDSFSDLFFFALDEMHTICHSIGKQVWRLVCSKYEKDHPLSLSLAAQKEIGTAIVSTRRSILTSFHSAWINVTRVHDQAAHKTLFDLVQTCNLLMSWELLAEEQTLIKT</sequence>
<keyword evidence="2" id="KW-1185">Reference proteome</keyword>
<organism evidence="1 2">
    <name type="scientific">Phycomyces blakesleeanus (strain ATCC 8743b / DSM 1359 / FGSC 10004 / NBRC 33097 / NRRL 1555)</name>
    <dbReference type="NCBI Taxonomy" id="763407"/>
    <lineage>
        <taxon>Eukaryota</taxon>
        <taxon>Fungi</taxon>
        <taxon>Fungi incertae sedis</taxon>
        <taxon>Mucoromycota</taxon>
        <taxon>Mucoromycotina</taxon>
        <taxon>Mucoromycetes</taxon>
        <taxon>Mucorales</taxon>
        <taxon>Phycomycetaceae</taxon>
        <taxon>Phycomyces</taxon>
    </lineage>
</organism>
<dbReference type="AlphaFoldDB" id="A0A167N3V1"/>
<accession>A0A167N3V1</accession>
<evidence type="ECO:0000313" key="2">
    <source>
        <dbReference type="Proteomes" id="UP000077315"/>
    </source>
</evidence>
<proteinExistence type="predicted"/>
<dbReference type="VEuPathDB" id="FungiDB:PHYBLDRAFT_167235"/>
<dbReference type="InParanoid" id="A0A167N3V1"/>
<protein>
    <submittedName>
        <fullName evidence="1">Uncharacterized protein</fullName>
    </submittedName>
</protein>
<dbReference type="Proteomes" id="UP000077315">
    <property type="component" value="Unassembled WGS sequence"/>
</dbReference>